<evidence type="ECO:0000256" key="1">
    <source>
        <dbReference type="SAM" id="MobiDB-lite"/>
    </source>
</evidence>
<comment type="caution">
    <text evidence="2">The sequence shown here is derived from an EMBL/GenBank/DDBJ whole genome shotgun (WGS) entry which is preliminary data.</text>
</comment>
<dbReference type="AlphaFoldDB" id="A0A4Z1EVG0"/>
<evidence type="ECO:0000313" key="3">
    <source>
        <dbReference type="Proteomes" id="UP000297777"/>
    </source>
</evidence>
<gene>
    <name evidence="2" type="ORF">BTUL_0047g00340</name>
</gene>
<keyword evidence="3" id="KW-1185">Reference proteome</keyword>
<accession>A0A4Z1EVG0</accession>
<name>A0A4Z1EVG0_9HELO</name>
<dbReference type="Proteomes" id="UP000297777">
    <property type="component" value="Unassembled WGS sequence"/>
</dbReference>
<feature type="compositionally biased region" description="Low complexity" evidence="1">
    <location>
        <begin position="27"/>
        <end position="41"/>
    </location>
</feature>
<evidence type="ECO:0000313" key="2">
    <source>
        <dbReference type="EMBL" id="TGO14872.1"/>
    </source>
</evidence>
<proteinExistence type="predicted"/>
<feature type="region of interest" description="Disordered" evidence="1">
    <location>
        <begin position="1"/>
        <end position="54"/>
    </location>
</feature>
<organism evidence="2 3">
    <name type="scientific">Botrytis tulipae</name>
    <dbReference type="NCBI Taxonomy" id="87230"/>
    <lineage>
        <taxon>Eukaryota</taxon>
        <taxon>Fungi</taxon>
        <taxon>Dikarya</taxon>
        <taxon>Ascomycota</taxon>
        <taxon>Pezizomycotina</taxon>
        <taxon>Leotiomycetes</taxon>
        <taxon>Helotiales</taxon>
        <taxon>Sclerotiniaceae</taxon>
        <taxon>Botrytis</taxon>
    </lineage>
</organism>
<dbReference type="OrthoDB" id="3512524at2759"/>
<protein>
    <submittedName>
        <fullName evidence="2">Uncharacterized protein</fullName>
    </submittedName>
</protein>
<reference evidence="2 3" key="1">
    <citation type="submission" date="2017-12" db="EMBL/GenBank/DDBJ databases">
        <title>Comparative genomics of Botrytis spp.</title>
        <authorList>
            <person name="Valero-Jimenez C.A."/>
            <person name="Tapia P."/>
            <person name="Veloso J."/>
            <person name="Silva-Moreno E."/>
            <person name="Staats M."/>
            <person name="Valdes J.H."/>
            <person name="Van Kan J.A.L."/>
        </authorList>
    </citation>
    <scope>NUCLEOTIDE SEQUENCE [LARGE SCALE GENOMIC DNA]</scope>
    <source>
        <strain evidence="2 3">Bt9001</strain>
    </source>
</reference>
<dbReference type="EMBL" id="PQXH01000047">
    <property type="protein sequence ID" value="TGO14872.1"/>
    <property type="molecule type" value="Genomic_DNA"/>
</dbReference>
<sequence length="283" mass="32602">MSRSSYFDLEKARFTPPEPPTHTSEASETQSSTDNSSSIQTPITTVSNSPRELPLEPTIPEFPLYDCFPREVKWEVMYQAALESTPRMMPINIETSLRSPTTRLPSDRIDAFLQAGGKWKMQKGGFQYLTITRGCGWHALEELILEQFQFRSDKDVLWFSEEVLENYQYINIYPSDSVKRLVINLENFRELLTLYKGDFVRKPPKHSTLFIGKLKKLEHIYVVSACSARKESLSGGLVLMEDDELDACTRGILLELWFSWLDKESANIGWVPPSISFKNIRWT</sequence>